<dbReference type="GO" id="GO:0008982">
    <property type="term" value="F:protein-N(PI)-phosphohistidine-sugar phosphotransferase activity"/>
    <property type="evidence" value="ECO:0007669"/>
    <property type="project" value="InterPro"/>
</dbReference>
<dbReference type="PROSITE" id="PS51094">
    <property type="entry name" value="PTS_EIIA_TYPE_2"/>
    <property type="match status" value="1"/>
</dbReference>
<keyword evidence="3 7" id="KW-0762">Sugar transport</keyword>
<dbReference type="InterPro" id="IPR016152">
    <property type="entry name" value="PTrfase/Anion_transptr"/>
</dbReference>
<keyword evidence="8" id="KW-1185">Reference proteome</keyword>
<proteinExistence type="predicted"/>
<evidence type="ECO:0000256" key="2">
    <source>
        <dbReference type="ARBA" id="ARBA00022553"/>
    </source>
</evidence>
<dbReference type="SUPFAM" id="SSF55804">
    <property type="entry name" value="Phoshotransferase/anion transport protein"/>
    <property type="match status" value="1"/>
</dbReference>
<dbReference type="InterPro" id="IPR004715">
    <property type="entry name" value="PTS_IIA_fruc"/>
</dbReference>
<keyword evidence="5" id="KW-0598">Phosphotransferase system</keyword>
<dbReference type="Proteomes" id="UP000257055">
    <property type="component" value="Unassembled WGS sequence"/>
</dbReference>
<keyword evidence="4" id="KW-0808">Transferase</keyword>
<dbReference type="NCBIfam" id="TIGR00848">
    <property type="entry name" value="fruA"/>
    <property type="match status" value="1"/>
</dbReference>
<comment type="caution">
    <text evidence="7">The sequence shown here is derived from an EMBL/GenBank/DDBJ whole genome shotgun (WGS) entry which is preliminary data.</text>
</comment>
<gene>
    <name evidence="7" type="ORF">UR08_08345</name>
</gene>
<dbReference type="EMBL" id="LARY01000002">
    <property type="protein sequence ID" value="RDX00963.1"/>
    <property type="molecule type" value="Genomic_DNA"/>
</dbReference>
<evidence type="ECO:0000256" key="3">
    <source>
        <dbReference type="ARBA" id="ARBA00022597"/>
    </source>
</evidence>
<evidence type="ECO:0000256" key="4">
    <source>
        <dbReference type="ARBA" id="ARBA00022679"/>
    </source>
</evidence>
<dbReference type="CDD" id="cd00211">
    <property type="entry name" value="PTS_IIA_fru"/>
    <property type="match status" value="1"/>
</dbReference>
<dbReference type="InterPro" id="IPR002178">
    <property type="entry name" value="PTS_EIIA_type-2_dom"/>
</dbReference>
<dbReference type="GO" id="GO:0016020">
    <property type="term" value="C:membrane"/>
    <property type="evidence" value="ECO:0007669"/>
    <property type="project" value="InterPro"/>
</dbReference>
<dbReference type="Pfam" id="PF00359">
    <property type="entry name" value="PTS_EIIA_2"/>
    <property type="match status" value="1"/>
</dbReference>
<feature type="domain" description="PTS EIIA type-2" evidence="6">
    <location>
        <begin position="5"/>
        <end position="147"/>
    </location>
</feature>
<sequence>MSIMELLNENRIIFDETITTKDELFTKVAERLEAEGSILNGKKFVKDLYKREAETSTGIESGFGIPHAKSKQVTEPLITFVHSGKMTDYFGLDESPVEWSFIIAVPKKAADTHLEILSELSRKLMDPVFQEELKNTKDYKNVSEILT</sequence>
<evidence type="ECO:0000259" key="6">
    <source>
        <dbReference type="PROSITE" id="PS51094"/>
    </source>
</evidence>
<evidence type="ECO:0000256" key="5">
    <source>
        <dbReference type="ARBA" id="ARBA00022683"/>
    </source>
</evidence>
<dbReference type="AlphaFoldDB" id="A0A3D8TQK5"/>
<evidence type="ECO:0000256" key="1">
    <source>
        <dbReference type="ARBA" id="ARBA00022448"/>
    </source>
</evidence>
<evidence type="ECO:0000313" key="7">
    <source>
        <dbReference type="EMBL" id="RDX00963.1"/>
    </source>
</evidence>
<dbReference type="PANTHER" id="PTHR47738:SF2">
    <property type="entry name" value="PTS SYSTEM FRUCTOSE-LIKE EIIA COMPONENT"/>
    <property type="match status" value="1"/>
</dbReference>
<dbReference type="PANTHER" id="PTHR47738">
    <property type="entry name" value="PTS SYSTEM FRUCTOSE-LIKE EIIA COMPONENT-RELATED"/>
    <property type="match status" value="1"/>
</dbReference>
<accession>A0A3D8TQK5</accession>
<evidence type="ECO:0000313" key="8">
    <source>
        <dbReference type="Proteomes" id="UP000257055"/>
    </source>
</evidence>
<dbReference type="InterPro" id="IPR051541">
    <property type="entry name" value="PTS_SugarTrans_NitroReg"/>
</dbReference>
<protein>
    <submittedName>
        <fullName evidence="7">PTS sugar transporter subunit IIA</fullName>
    </submittedName>
</protein>
<reference evidence="8" key="1">
    <citation type="submission" date="2015-04" db="EMBL/GenBank/DDBJ databases">
        <authorList>
            <person name="Schardt J."/>
            <person name="Mueller-Herbst S."/>
            <person name="Scherer S."/>
            <person name="Huptas C."/>
        </authorList>
    </citation>
    <scope>NUCLEOTIDE SEQUENCE [LARGE SCALE GENOMIC DNA]</scope>
    <source>
        <strain evidence="8">Kiel-L1</strain>
    </source>
</reference>
<dbReference type="Gene3D" id="3.40.930.10">
    <property type="entry name" value="Mannitol-specific EII, Chain A"/>
    <property type="match status" value="1"/>
</dbReference>
<organism evidence="7 8">
    <name type="scientific">Listeria kieliensis</name>
    <dbReference type="NCBI Taxonomy" id="1621700"/>
    <lineage>
        <taxon>Bacteria</taxon>
        <taxon>Bacillati</taxon>
        <taxon>Bacillota</taxon>
        <taxon>Bacilli</taxon>
        <taxon>Bacillales</taxon>
        <taxon>Listeriaceae</taxon>
        <taxon>Listeria</taxon>
    </lineage>
</organism>
<keyword evidence="2" id="KW-0597">Phosphoprotein</keyword>
<dbReference type="RefSeq" id="WP_115753211.1">
    <property type="nucleotide sequence ID" value="NZ_LARY01000002.1"/>
</dbReference>
<dbReference type="GO" id="GO:0009401">
    <property type="term" value="P:phosphoenolpyruvate-dependent sugar phosphotransferase system"/>
    <property type="evidence" value="ECO:0007669"/>
    <property type="project" value="UniProtKB-KW"/>
</dbReference>
<name>A0A3D8TQK5_9LIST</name>
<keyword evidence="1" id="KW-0813">Transport</keyword>